<dbReference type="InterPro" id="IPR017938">
    <property type="entry name" value="Riboflavin_synthase-like_b-brl"/>
</dbReference>
<comment type="caution">
    <text evidence="8">The sequence shown here is derived from an EMBL/GenBank/DDBJ whole genome shotgun (WGS) entry which is preliminary data.</text>
</comment>
<dbReference type="SUPFAM" id="SSF52343">
    <property type="entry name" value="Ferredoxin reductase-like, C-terminal NADP-linked domain"/>
    <property type="match status" value="1"/>
</dbReference>
<keyword evidence="2" id="KW-0285">Flavoprotein</keyword>
<dbReference type="PRINTS" id="PR00410">
    <property type="entry name" value="PHEHYDRXLASE"/>
</dbReference>
<dbReference type="Gene3D" id="2.40.30.10">
    <property type="entry name" value="Translation factors"/>
    <property type="match status" value="1"/>
</dbReference>
<dbReference type="PANTHER" id="PTHR46505">
    <property type="entry name" value="OXIDOREDUCTASE NAD-BINDING DOMAIN-CONTAINING PROTEIN 1"/>
    <property type="match status" value="1"/>
</dbReference>
<dbReference type="PROSITE" id="PS51384">
    <property type="entry name" value="FAD_FR"/>
    <property type="match status" value="1"/>
</dbReference>
<dbReference type="InterPro" id="IPR039261">
    <property type="entry name" value="FNR_nucleotide-bd"/>
</dbReference>
<accession>A0A5N5T9J0</accession>
<evidence type="ECO:0000256" key="5">
    <source>
        <dbReference type="ARBA" id="ARBA00023027"/>
    </source>
</evidence>
<dbReference type="InterPro" id="IPR001709">
    <property type="entry name" value="Flavoprot_Pyr_Nucl_cyt_Rdtase"/>
</dbReference>
<dbReference type="SUPFAM" id="SSF63380">
    <property type="entry name" value="Riboflavin synthase domain-like"/>
    <property type="match status" value="1"/>
</dbReference>
<dbReference type="Pfam" id="PF00175">
    <property type="entry name" value="NAD_binding_1"/>
    <property type="match status" value="1"/>
</dbReference>
<proteinExistence type="predicted"/>
<name>A0A5N5T9J0_9CRUS</name>
<gene>
    <name evidence="8" type="primary">oxnad1</name>
    <name evidence="8" type="ORF">Anas_13367</name>
</gene>
<sequence length="324" mass="36980">MHLTSYLFLINQNIRKKTYSICMKNQSCKISQRKLLHLMCCSMKSKTIEADIEATDSSTSRNGKHIEITSESYRNDRISDAIVSEVYPLSSSVKGYKLKVLDTDFKFLAGQWVDTFIPDMKTVGGFSISSSPLLLKEEGYITLGIKRSSWPPAKWFYDTCQPGHKVSLRVGGDFFYPQNENEESDLLLVAGGVGVNPIFSIYSHYFDLRKLGEKSGKETQNKVSLLFSASYYDELLYKPSIDEMAKSFPERINVQYFTTKEKYSGNRILSSRISLEHVKEALSNLNQSQTKVYICGPPTMIKSINKFALECGIPKARIFFEKWW</sequence>
<dbReference type="InterPro" id="IPR017927">
    <property type="entry name" value="FAD-bd_FR_type"/>
</dbReference>
<keyword evidence="3" id="KW-0274">FAD</keyword>
<evidence type="ECO:0000256" key="6">
    <source>
        <dbReference type="ARBA" id="ARBA00040516"/>
    </source>
</evidence>
<reference evidence="8 9" key="1">
    <citation type="journal article" date="2019" name="PLoS Biol.">
        <title>Sex chromosomes control vertical transmission of feminizing Wolbachia symbionts in an isopod.</title>
        <authorList>
            <person name="Becking T."/>
            <person name="Chebbi M.A."/>
            <person name="Giraud I."/>
            <person name="Moumen B."/>
            <person name="Laverre T."/>
            <person name="Caubet Y."/>
            <person name="Peccoud J."/>
            <person name="Gilbert C."/>
            <person name="Cordaux R."/>
        </authorList>
    </citation>
    <scope>NUCLEOTIDE SEQUENCE [LARGE SCALE GENOMIC DNA]</scope>
    <source>
        <strain evidence="8">ANa2</strain>
        <tissue evidence="8">Whole body excluding digestive tract and cuticle</tissue>
    </source>
</reference>
<evidence type="ECO:0000256" key="3">
    <source>
        <dbReference type="ARBA" id="ARBA00022827"/>
    </source>
</evidence>
<dbReference type="AlphaFoldDB" id="A0A5N5T9J0"/>
<evidence type="ECO:0000313" key="8">
    <source>
        <dbReference type="EMBL" id="KAB7502718.1"/>
    </source>
</evidence>
<dbReference type="Proteomes" id="UP000326759">
    <property type="component" value="Unassembled WGS sequence"/>
</dbReference>
<keyword evidence="5" id="KW-0520">NAD</keyword>
<dbReference type="Gene3D" id="3.40.50.80">
    <property type="entry name" value="Nucleotide-binding domain of ferredoxin-NADP reductase (FNR) module"/>
    <property type="match status" value="1"/>
</dbReference>
<dbReference type="InterPro" id="IPR001433">
    <property type="entry name" value="OxRdtase_FAD/NAD-bd"/>
</dbReference>
<comment type="cofactor">
    <cofactor evidence="1">
        <name>FAD</name>
        <dbReference type="ChEBI" id="CHEBI:57692"/>
    </cofactor>
</comment>
<evidence type="ECO:0000256" key="4">
    <source>
        <dbReference type="ARBA" id="ARBA00023002"/>
    </source>
</evidence>
<dbReference type="GO" id="GO:0005739">
    <property type="term" value="C:mitochondrion"/>
    <property type="evidence" value="ECO:0007669"/>
    <property type="project" value="TreeGrafter"/>
</dbReference>
<dbReference type="OrthoDB" id="436496at2759"/>
<evidence type="ECO:0000256" key="2">
    <source>
        <dbReference type="ARBA" id="ARBA00022630"/>
    </source>
</evidence>
<keyword evidence="4" id="KW-0560">Oxidoreductase</keyword>
<evidence type="ECO:0000259" key="7">
    <source>
        <dbReference type="PROSITE" id="PS51384"/>
    </source>
</evidence>
<dbReference type="EMBL" id="SEYY01006908">
    <property type="protein sequence ID" value="KAB7502718.1"/>
    <property type="molecule type" value="Genomic_DNA"/>
</dbReference>
<evidence type="ECO:0000313" key="9">
    <source>
        <dbReference type="Proteomes" id="UP000326759"/>
    </source>
</evidence>
<evidence type="ECO:0000256" key="1">
    <source>
        <dbReference type="ARBA" id="ARBA00001974"/>
    </source>
</evidence>
<keyword evidence="9" id="KW-1185">Reference proteome</keyword>
<dbReference type="PRINTS" id="PR00371">
    <property type="entry name" value="FPNCR"/>
</dbReference>
<organism evidence="8 9">
    <name type="scientific">Armadillidium nasatum</name>
    <dbReference type="NCBI Taxonomy" id="96803"/>
    <lineage>
        <taxon>Eukaryota</taxon>
        <taxon>Metazoa</taxon>
        <taxon>Ecdysozoa</taxon>
        <taxon>Arthropoda</taxon>
        <taxon>Crustacea</taxon>
        <taxon>Multicrustacea</taxon>
        <taxon>Malacostraca</taxon>
        <taxon>Eumalacostraca</taxon>
        <taxon>Peracarida</taxon>
        <taxon>Isopoda</taxon>
        <taxon>Oniscidea</taxon>
        <taxon>Crinocheta</taxon>
        <taxon>Armadillidiidae</taxon>
        <taxon>Armadillidium</taxon>
    </lineage>
</organism>
<feature type="domain" description="FAD-binding FR-type" evidence="7">
    <location>
        <begin position="76"/>
        <end position="178"/>
    </location>
</feature>
<dbReference type="GO" id="GO:0016491">
    <property type="term" value="F:oxidoreductase activity"/>
    <property type="evidence" value="ECO:0007669"/>
    <property type="project" value="UniProtKB-KW"/>
</dbReference>
<dbReference type="InterPro" id="IPR052128">
    <property type="entry name" value="Oxidoreductase_NAD-binding"/>
</dbReference>
<dbReference type="CDD" id="cd00322">
    <property type="entry name" value="FNR_like"/>
    <property type="match status" value="1"/>
</dbReference>
<dbReference type="PANTHER" id="PTHR46505:SF1">
    <property type="entry name" value="OXIDOREDUCTASE NAD-BINDING DOMAIN-CONTAINING PROTEIN 1"/>
    <property type="match status" value="1"/>
</dbReference>
<protein>
    <recommendedName>
        <fullName evidence="6">Oxidoreductase NAD-binding domain-containing protein 1</fullName>
    </recommendedName>
</protein>